<reference evidence="2" key="1">
    <citation type="journal article" date="2014" name="Nat. Genet.">
        <title>Genome of the human hookworm Necator americanus.</title>
        <authorList>
            <person name="Tang Y.T."/>
            <person name="Gao X."/>
            <person name="Rosa B.A."/>
            <person name="Abubucker S."/>
            <person name="Hallsworth-Pepin K."/>
            <person name="Martin J."/>
            <person name="Tyagi R."/>
            <person name="Heizer E."/>
            <person name="Zhang X."/>
            <person name="Bhonagiri-Palsikar V."/>
            <person name="Minx P."/>
            <person name="Warren W.C."/>
            <person name="Wang Q."/>
            <person name="Zhan B."/>
            <person name="Hotez P.J."/>
            <person name="Sternberg P.W."/>
            <person name="Dougall A."/>
            <person name="Gaze S.T."/>
            <person name="Mulvenna J."/>
            <person name="Sotillo J."/>
            <person name="Ranganathan S."/>
            <person name="Rabelo E.M."/>
            <person name="Wilson R.K."/>
            <person name="Felgner P.L."/>
            <person name="Bethony J."/>
            <person name="Hawdon J.M."/>
            <person name="Gasser R.B."/>
            <person name="Loukas A."/>
            <person name="Mitreva M."/>
        </authorList>
    </citation>
    <scope>NUCLEOTIDE SEQUENCE [LARGE SCALE GENOMIC DNA]</scope>
</reference>
<organism evidence="1 2">
    <name type="scientific">Necator americanus</name>
    <name type="common">Human hookworm</name>
    <dbReference type="NCBI Taxonomy" id="51031"/>
    <lineage>
        <taxon>Eukaryota</taxon>
        <taxon>Metazoa</taxon>
        <taxon>Ecdysozoa</taxon>
        <taxon>Nematoda</taxon>
        <taxon>Chromadorea</taxon>
        <taxon>Rhabditida</taxon>
        <taxon>Rhabditina</taxon>
        <taxon>Rhabditomorpha</taxon>
        <taxon>Strongyloidea</taxon>
        <taxon>Ancylostomatidae</taxon>
        <taxon>Bunostominae</taxon>
        <taxon>Necator</taxon>
    </lineage>
</organism>
<sequence length="100" mass="10951">MYKLLLVDTILPSGFDLNRVGEGFAIPPSHYASNLFTVGICPLGSSPNCALRLTENQPLDGQPADANHYVDLNSVECKWGRQEEDGAVLSAFPVEQIRVY</sequence>
<dbReference type="Proteomes" id="UP000053676">
    <property type="component" value="Unassembled WGS sequence"/>
</dbReference>
<evidence type="ECO:0000313" key="2">
    <source>
        <dbReference type="Proteomes" id="UP000053676"/>
    </source>
</evidence>
<proteinExistence type="predicted"/>
<protein>
    <submittedName>
        <fullName evidence="1">Uncharacterized protein</fullName>
    </submittedName>
</protein>
<gene>
    <name evidence="1" type="ORF">NECAME_06347</name>
</gene>
<dbReference type="KEGG" id="nai:NECAME_06347"/>
<keyword evidence="2" id="KW-1185">Reference proteome</keyword>
<dbReference type="AlphaFoldDB" id="W2TTS6"/>
<name>W2TTS6_NECAM</name>
<dbReference type="EMBL" id="KI657714">
    <property type="protein sequence ID" value="ETN85480.1"/>
    <property type="molecule type" value="Genomic_DNA"/>
</dbReference>
<evidence type="ECO:0000313" key="1">
    <source>
        <dbReference type="EMBL" id="ETN85480.1"/>
    </source>
</evidence>
<accession>W2TTS6</accession>